<organism evidence="3 5">
    <name type="scientific">Rhizophagus clarus</name>
    <dbReference type="NCBI Taxonomy" id="94130"/>
    <lineage>
        <taxon>Eukaryota</taxon>
        <taxon>Fungi</taxon>
        <taxon>Fungi incertae sedis</taxon>
        <taxon>Mucoromycota</taxon>
        <taxon>Glomeromycotina</taxon>
        <taxon>Glomeromycetes</taxon>
        <taxon>Glomerales</taxon>
        <taxon>Glomeraceae</taxon>
        <taxon>Rhizophagus</taxon>
    </lineage>
</organism>
<accession>A0A2Z6QWV5</accession>
<feature type="transmembrane region" description="Helical" evidence="1">
    <location>
        <begin position="70"/>
        <end position="90"/>
    </location>
</feature>
<gene>
    <name evidence="4" type="ORF">RCL2_000314100</name>
    <name evidence="3" type="ORF">RclHR1_02280008</name>
</gene>
<feature type="signal peptide" evidence="2">
    <location>
        <begin position="1"/>
        <end position="30"/>
    </location>
</feature>
<keyword evidence="1" id="KW-0472">Membrane</keyword>
<dbReference type="Proteomes" id="UP000247702">
    <property type="component" value="Unassembled WGS sequence"/>
</dbReference>
<comment type="caution">
    <text evidence="3">The sequence shown here is derived from an EMBL/GenBank/DDBJ whole genome shotgun (WGS) entry which is preliminary data.</text>
</comment>
<sequence length="146" mass="16539">MSSTNLRNKSLCILLNVTSLFFILPSTVISSGDVYIRRAINDENNSTTYTTNDANVTKEEKQEEAVDDTVVWASVAIMYILFGVVLYLVIKTIIDRRRKKIARNNAINDLEVGSNLKKKGYDLDDYEKDHDLTMEEIIKPPPAIIP</sequence>
<evidence type="ECO:0000313" key="4">
    <source>
        <dbReference type="EMBL" id="GES75725.1"/>
    </source>
</evidence>
<reference evidence="3 5" key="1">
    <citation type="submission" date="2017-11" db="EMBL/GenBank/DDBJ databases">
        <title>The genome of Rhizophagus clarus HR1 reveals common genetic basis of auxotrophy among arbuscular mycorrhizal fungi.</title>
        <authorList>
            <person name="Kobayashi Y."/>
        </authorList>
    </citation>
    <scope>NUCLEOTIDE SEQUENCE [LARGE SCALE GENOMIC DNA]</scope>
    <source>
        <strain evidence="3 5">HR1</strain>
    </source>
</reference>
<proteinExistence type="predicted"/>
<evidence type="ECO:0000256" key="1">
    <source>
        <dbReference type="SAM" id="Phobius"/>
    </source>
</evidence>
<keyword evidence="1" id="KW-0812">Transmembrane</keyword>
<protein>
    <submittedName>
        <fullName evidence="3">Uncharacterized protein</fullName>
    </submittedName>
</protein>
<dbReference type="AlphaFoldDB" id="A0A2Z6QWV5"/>
<name>A0A2Z6QWV5_9GLOM</name>
<evidence type="ECO:0000313" key="5">
    <source>
        <dbReference type="Proteomes" id="UP000247702"/>
    </source>
</evidence>
<dbReference type="EMBL" id="BEXD01001424">
    <property type="protein sequence ID" value="GBB94035.1"/>
    <property type="molecule type" value="Genomic_DNA"/>
</dbReference>
<dbReference type="EMBL" id="BLAL01000017">
    <property type="protein sequence ID" value="GES75725.1"/>
    <property type="molecule type" value="Genomic_DNA"/>
</dbReference>
<evidence type="ECO:0000256" key="2">
    <source>
        <dbReference type="SAM" id="SignalP"/>
    </source>
</evidence>
<keyword evidence="2" id="KW-0732">Signal</keyword>
<dbReference type="OrthoDB" id="2422232at2759"/>
<evidence type="ECO:0000313" key="3">
    <source>
        <dbReference type="EMBL" id="GBB94035.1"/>
    </source>
</evidence>
<dbReference type="Proteomes" id="UP000615446">
    <property type="component" value="Unassembled WGS sequence"/>
</dbReference>
<keyword evidence="5" id="KW-1185">Reference proteome</keyword>
<reference evidence="4" key="2">
    <citation type="submission" date="2019-10" db="EMBL/GenBank/DDBJ databases">
        <title>Conservation and host-specific expression of non-tandemly repeated heterogenous ribosome RNA gene in arbuscular mycorrhizal fungi.</title>
        <authorList>
            <person name="Maeda T."/>
            <person name="Kobayashi Y."/>
            <person name="Nakagawa T."/>
            <person name="Ezawa T."/>
            <person name="Yamaguchi K."/>
            <person name="Bino T."/>
            <person name="Nishimoto Y."/>
            <person name="Shigenobu S."/>
            <person name="Kawaguchi M."/>
        </authorList>
    </citation>
    <scope>NUCLEOTIDE SEQUENCE</scope>
    <source>
        <strain evidence="4">HR1</strain>
    </source>
</reference>
<keyword evidence="1" id="KW-1133">Transmembrane helix</keyword>
<feature type="chain" id="PRO_5036327562" evidence="2">
    <location>
        <begin position="31"/>
        <end position="146"/>
    </location>
</feature>